<evidence type="ECO:0000313" key="2">
    <source>
        <dbReference type="EMBL" id="SHL52234.1"/>
    </source>
</evidence>
<keyword evidence="1" id="KW-1133">Transmembrane helix</keyword>
<name>A0A1M7BBB4_9BACL</name>
<dbReference type="AlphaFoldDB" id="A0A1M7BBB4"/>
<gene>
    <name evidence="2" type="ORF">SAMN02745189_00396</name>
</gene>
<evidence type="ECO:0008006" key="4">
    <source>
        <dbReference type="Google" id="ProtNLM"/>
    </source>
</evidence>
<feature type="transmembrane region" description="Helical" evidence="1">
    <location>
        <begin position="41"/>
        <end position="62"/>
    </location>
</feature>
<dbReference type="STRING" id="1123231.SAMN02745189_00396"/>
<dbReference type="RefSeq" id="WP_084669822.1">
    <property type="nucleotide sequence ID" value="NZ_FRCF01000002.1"/>
</dbReference>
<proteinExistence type="predicted"/>
<feature type="transmembrane region" description="Helical" evidence="1">
    <location>
        <begin position="12"/>
        <end position="34"/>
    </location>
</feature>
<sequence>MFGISAMDLMWLSFISMGSMAIAAVLIYVARYVIKIRVISFVVSLFAWGLLFLAFILMIPVLGGS</sequence>
<evidence type="ECO:0000313" key="3">
    <source>
        <dbReference type="Proteomes" id="UP000184206"/>
    </source>
</evidence>
<dbReference type="Pfam" id="PF10966">
    <property type="entry name" value="DUF2768"/>
    <property type="match status" value="1"/>
</dbReference>
<evidence type="ECO:0000256" key="1">
    <source>
        <dbReference type="SAM" id="Phobius"/>
    </source>
</evidence>
<keyword evidence="1" id="KW-0812">Transmembrane</keyword>
<dbReference type="InterPro" id="IPR020076">
    <property type="entry name" value="DUF2768"/>
</dbReference>
<dbReference type="EMBL" id="FRCF01000002">
    <property type="protein sequence ID" value="SHL52234.1"/>
    <property type="molecule type" value="Genomic_DNA"/>
</dbReference>
<keyword evidence="1" id="KW-0472">Membrane</keyword>
<dbReference type="Proteomes" id="UP000184206">
    <property type="component" value="Unassembled WGS sequence"/>
</dbReference>
<reference evidence="2 3" key="1">
    <citation type="submission" date="2016-11" db="EMBL/GenBank/DDBJ databases">
        <authorList>
            <person name="Jaros S."/>
            <person name="Januszkiewicz K."/>
            <person name="Wedrychowicz H."/>
        </authorList>
    </citation>
    <scope>NUCLEOTIDE SEQUENCE [LARGE SCALE GENOMIC DNA]</scope>
    <source>
        <strain evidence="2 3">DSM 16010</strain>
    </source>
</reference>
<keyword evidence="3" id="KW-1185">Reference proteome</keyword>
<protein>
    <recommendedName>
        <fullName evidence="4">DUF2768 domain-containing protein</fullName>
    </recommendedName>
</protein>
<dbReference type="OrthoDB" id="2476435at2"/>
<accession>A0A1M7BBB4</accession>
<organism evidence="2 3">
    <name type="scientific">Lacicoccus alkaliphilus DSM 16010</name>
    <dbReference type="NCBI Taxonomy" id="1123231"/>
    <lineage>
        <taxon>Bacteria</taxon>
        <taxon>Bacillati</taxon>
        <taxon>Bacillota</taxon>
        <taxon>Bacilli</taxon>
        <taxon>Bacillales</taxon>
        <taxon>Salinicoccaceae</taxon>
        <taxon>Lacicoccus</taxon>
    </lineage>
</organism>